<accession>A0ABT6SBB0</accession>
<dbReference type="Pfam" id="PF13560">
    <property type="entry name" value="HTH_31"/>
    <property type="match status" value="1"/>
</dbReference>
<comment type="caution">
    <text evidence="2">The sequence shown here is derived from an EMBL/GenBank/DDBJ whole genome shotgun (WGS) entry which is preliminary data.</text>
</comment>
<evidence type="ECO:0000313" key="3">
    <source>
        <dbReference type="Proteomes" id="UP001223978"/>
    </source>
</evidence>
<dbReference type="SUPFAM" id="SSF47413">
    <property type="entry name" value="lambda repressor-like DNA-binding domains"/>
    <property type="match status" value="1"/>
</dbReference>
<name>A0ABT6SBB0_9ACTN</name>
<dbReference type="InterPro" id="IPR001387">
    <property type="entry name" value="Cro/C1-type_HTH"/>
</dbReference>
<dbReference type="SMART" id="SM00530">
    <property type="entry name" value="HTH_XRE"/>
    <property type="match status" value="1"/>
</dbReference>
<reference evidence="2 3" key="1">
    <citation type="submission" date="2023-05" db="EMBL/GenBank/DDBJ databases">
        <title>Draft genome sequence of Streptomyces sp. B-S-A6 isolated from a cave soil in Thailand.</title>
        <authorList>
            <person name="Chamroensaksri N."/>
            <person name="Muangham S."/>
        </authorList>
    </citation>
    <scope>NUCLEOTIDE SEQUENCE [LARGE SCALE GENOMIC DNA]</scope>
    <source>
        <strain evidence="2 3">B-S-A6</strain>
    </source>
</reference>
<sequence length="284" mass="32335">MGTRKDIDGSSSVPAFYGKELRFKREQAGLTLEQTVEGSFYGTSYLSEIERGQRRMPVDLARHVDRVLDTDGFFERCCEDVRKAKRKGHAEYFEYVLEAEKHADAIEDWYPTVLTGLLQTPAYARAMVLSAHPDATEEWVEEKVTARMGRARLFEDDHANPEYWTVLHESILRHPVLSPAEMAEQLDHVAALVRRRRVFAQILPWNCGAYPLMLCGVQLMTFPDAPPLVYTESSYSGSTIDDPALVKRYRRSYDLLRAAALPLEASLAMLEDAAEDYRNGKQSH</sequence>
<evidence type="ECO:0000313" key="2">
    <source>
        <dbReference type="EMBL" id="MDI3405475.1"/>
    </source>
</evidence>
<gene>
    <name evidence="2" type="ORF">QIS96_16810</name>
</gene>
<dbReference type="RefSeq" id="WP_282543415.1">
    <property type="nucleotide sequence ID" value="NZ_JASCIQ010000016.1"/>
</dbReference>
<proteinExistence type="predicted"/>
<dbReference type="PROSITE" id="PS50943">
    <property type="entry name" value="HTH_CROC1"/>
    <property type="match status" value="1"/>
</dbReference>
<protein>
    <submittedName>
        <fullName evidence="2">Helix-turn-helix transcriptional regulator</fullName>
    </submittedName>
</protein>
<keyword evidence="3" id="KW-1185">Reference proteome</keyword>
<dbReference type="InterPro" id="IPR043917">
    <property type="entry name" value="DUF5753"/>
</dbReference>
<dbReference type="EMBL" id="JASCIQ010000016">
    <property type="protein sequence ID" value="MDI3405475.1"/>
    <property type="molecule type" value="Genomic_DNA"/>
</dbReference>
<dbReference type="Pfam" id="PF19054">
    <property type="entry name" value="DUF5753"/>
    <property type="match status" value="1"/>
</dbReference>
<organism evidence="2 3">
    <name type="scientific">Streptomyces cavernicola</name>
    <dbReference type="NCBI Taxonomy" id="3043613"/>
    <lineage>
        <taxon>Bacteria</taxon>
        <taxon>Bacillati</taxon>
        <taxon>Actinomycetota</taxon>
        <taxon>Actinomycetes</taxon>
        <taxon>Kitasatosporales</taxon>
        <taxon>Streptomycetaceae</taxon>
        <taxon>Streptomyces</taxon>
    </lineage>
</organism>
<dbReference type="Gene3D" id="1.10.260.40">
    <property type="entry name" value="lambda repressor-like DNA-binding domains"/>
    <property type="match status" value="1"/>
</dbReference>
<dbReference type="Proteomes" id="UP001223978">
    <property type="component" value="Unassembled WGS sequence"/>
</dbReference>
<dbReference type="CDD" id="cd00093">
    <property type="entry name" value="HTH_XRE"/>
    <property type="match status" value="1"/>
</dbReference>
<feature type="domain" description="HTH cro/C1-type" evidence="1">
    <location>
        <begin position="21"/>
        <end position="73"/>
    </location>
</feature>
<dbReference type="InterPro" id="IPR010982">
    <property type="entry name" value="Lambda_DNA-bd_dom_sf"/>
</dbReference>
<evidence type="ECO:0000259" key="1">
    <source>
        <dbReference type="PROSITE" id="PS50943"/>
    </source>
</evidence>